<evidence type="ECO:0000313" key="2">
    <source>
        <dbReference type="EMBL" id="GFZ30000.1"/>
    </source>
</evidence>
<dbReference type="Pfam" id="PF13302">
    <property type="entry name" value="Acetyltransf_3"/>
    <property type="match status" value="1"/>
</dbReference>
<dbReference type="PANTHER" id="PTHR43792">
    <property type="entry name" value="GNAT FAMILY, PUTATIVE (AFU_ORTHOLOGUE AFUA_3G00765)-RELATED-RELATED"/>
    <property type="match status" value="1"/>
</dbReference>
<dbReference type="InterPro" id="IPR016181">
    <property type="entry name" value="Acyl_CoA_acyltransferase"/>
</dbReference>
<accession>A0ABQ1E5H9</accession>
<sequence>MKTPILETDRLTLRPFYMEDAQEVFECWESDPDVAKYMFWESHNDVNKTIGWVREEISKINADDWYRWAILLKETGELIGTGLIYVDEEYSKFEIAYNLGEKAWGFGYTVEAMQEVIKFAKEELRIKELMGRHAKENVASKIVLEKLGFTYIKDIPYECNRGKNIYDGREYILEL</sequence>
<comment type="caution">
    <text evidence="2">The sequence shown here is derived from an EMBL/GenBank/DDBJ whole genome shotgun (WGS) entry which is preliminary data.</text>
</comment>
<dbReference type="InterPro" id="IPR000182">
    <property type="entry name" value="GNAT_dom"/>
</dbReference>
<dbReference type="Gene3D" id="3.40.630.30">
    <property type="match status" value="1"/>
</dbReference>
<reference evidence="2 3" key="1">
    <citation type="journal article" date="2021" name="Int. J. Syst. Evol. Microbiol.">
        <title>Clostridium zeae sp. nov., isolated from corn silage.</title>
        <authorList>
            <person name="Kobayashi H."/>
            <person name="Tanizawa Y."/>
            <person name="Yagura M."/>
            <person name="Sakamoto M."/>
            <person name="Ohkuma M."/>
            <person name="Tohno M."/>
        </authorList>
    </citation>
    <scope>NUCLEOTIDE SEQUENCE [LARGE SCALE GENOMIC DNA]</scope>
    <source>
        <strain evidence="2 3">CSC2</strain>
    </source>
</reference>
<proteinExistence type="predicted"/>
<dbReference type="InterPro" id="IPR051531">
    <property type="entry name" value="N-acetyltransferase"/>
</dbReference>
<name>A0ABQ1E5H9_9CLOT</name>
<dbReference type="EMBL" id="BMBA01000001">
    <property type="protein sequence ID" value="GFZ30000.1"/>
    <property type="molecule type" value="Genomic_DNA"/>
</dbReference>
<dbReference type="PROSITE" id="PS51186">
    <property type="entry name" value="GNAT"/>
    <property type="match status" value="1"/>
</dbReference>
<dbReference type="SUPFAM" id="SSF55729">
    <property type="entry name" value="Acyl-CoA N-acyltransferases (Nat)"/>
    <property type="match status" value="1"/>
</dbReference>
<dbReference type="PANTHER" id="PTHR43792:SF1">
    <property type="entry name" value="N-ACETYLTRANSFERASE DOMAIN-CONTAINING PROTEIN"/>
    <property type="match status" value="1"/>
</dbReference>
<keyword evidence="3" id="KW-1185">Reference proteome</keyword>
<protein>
    <submittedName>
        <fullName evidence="2">GNAT family acetyltransferase</fullName>
    </submittedName>
</protein>
<evidence type="ECO:0000313" key="3">
    <source>
        <dbReference type="Proteomes" id="UP000663802"/>
    </source>
</evidence>
<gene>
    <name evidence="2" type="ORF">CSC2_05260</name>
</gene>
<dbReference type="RefSeq" id="WP_206867993.1">
    <property type="nucleotide sequence ID" value="NZ_BMBA01000001.1"/>
</dbReference>
<organism evidence="2 3">
    <name type="scientific">Clostridium zeae</name>
    <dbReference type="NCBI Taxonomy" id="2759022"/>
    <lineage>
        <taxon>Bacteria</taxon>
        <taxon>Bacillati</taxon>
        <taxon>Bacillota</taxon>
        <taxon>Clostridia</taxon>
        <taxon>Eubacteriales</taxon>
        <taxon>Clostridiaceae</taxon>
        <taxon>Clostridium</taxon>
    </lineage>
</organism>
<feature type="domain" description="N-acetyltransferase" evidence="1">
    <location>
        <begin position="11"/>
        <end position="175"/>
    </location>
</feature>
<evidence type="ECO:0000259" key="1">
    <source>
        <dbReference type="PROSITE" id="PS51186"/>
    </source>
</evidence>
<dbReference type="Proteomes" id="UP000663802">
    <property type="component" value="Unassembled WGS sequence"/>
</dbReference>